<accession>A0ACC3YGT7</accession>
<protein>
    <submittedName>
        <fullName evidence="1">Kinetoplast-associated protein kap</fullName>
    </submittedName>
</protein>
<gene>
    <name evidence="1" type="ORF">CTRU02_213811</name>
</gene>
<keyword evidence="2" id="KW-1185">Reference proteome</keyword>
<dbReference type="EMBL" id="VUJX02000010">
    <property type="protein sequence ID" value="KAL0931076.1"/>
    <property type="molecule type" value="Genomic_DNA"/>
</dbReference>
<comment type="caution">
    <text evidence="1">The sequence shown here is derived from an EMBL/GenBank/DDBJ whole genome shotgun (WGS) entry which is preliminary data.</text>
</comment>
<name>A0ACC3YGT7_COLTU</name>
<reference evidence="1 2" key="1">
    <citation type="journal article" date="2020" name="Phytopathology">
        <title>Genome Sequence Resources of Colletotrichum truncatum, C. plurivorum, C. musicola, and C. sojae: Four Species Pathogenic to Soybean (Glycine max).</title>
        <authorList>
            <person name="Rogerio F."/>
            <person name="Boufleur T.R."/>
            <person name="Ciampi-Guillardi M."/>
            <person name="Sukno S.A."/>
            <person name="Thon M.R."/>
            <person name="Massola Junior N.S."/>
            <person name="Baroncelli R."/>
        </authorList>
    </citation>
    <scope>NUCLEOTIDE SEQUENCE [LARGE SCALE GENOMIC DNA]</scope>
    <source>
        <strain evidence="1 2">CMES1059</strain>
    </source>
</reference>
<evidence type="ECO:0000313" key="2">
    <source>
        <dbReference type="Proteomes" id="UP000805649"/>
    </source>
</evidence>
<organism evidence="1 2">
    <name type="scientific">Colletotrichum truncatum</name>
    <name type="common">Anthracnose fungus</name>
    <name type="synonym">Colletotrichum capsici</name>
    <dbReference type="NCBI Taxonomy" id="5467"/>
    <lineage>
        <taxon>Eukaryota</taxon>
        <taxon>Fungi</taxon>
        <taxon>Dikarya</taxon>
        <taxon>Ascomycota</taxon>
        <taxon>Pezizomycotina</taxon>
        <taxon>Sordariomycetes</taxon>
        <taxon>Hypocreomycetidae</taxon>
        <taxon>Glomerellales</taxon>
        <taxon>Glomerellaceae</taxon>
        <taxon>Colletotrichum</taxon>
        <taxon>Colletotrichum truncatum species complex</taxon>
    </lineage>
</organism>
<sequence length="297" mass="35457">MRRIERTFDKIKELATLDEESWSDRLAWAIKNKEQCQELLDKIATEENVVYKYTQSISLGINLSMHSRRNVNANHSVKQISEGNALEANSDAIADKVLARLTEQFTSIIYRPIEPVTRPILELQEQKLQEQKLQEQKLQEQKLQEQKLQEQKLQEQKLQEQKLQEQKLQEQNRQRQQQKKKEEERQQEEKRLQEEKRQMEHKIQEEEKLKALEAPQDPMVHLIDPVMKERHFPFDMVKTWGAMEEILQSTRFHGSIYKSAVMEGRYDLTTKDGIVEARDWEKMIRPGVKIVMSMWTY</sequence>
<evidence type="ECO:0000313" key="1">
    <source>
        <dbReference type="EMBL" id="KAL0931076.1"/>
    </source>
</evidence>
<dbReference type="Proteomes" id="UP000805649">
    <property type="component" value="Unassembled WGS sequence"/>
</dbReference>
<proteinExistence type="predicted"/>